<feature type="transmembrane region" description="Helical" evidence="6">
    <location>
        <begin position="20"/>
        <end position="39"/>
    </location>
</feature>
<evidence type="ECO:0000313" key="8">
    <source>
        <dbReference type="EMBL" id="AOZ97044.1"/>
    </source>
</evidence>
<dbReference type="InterPro" id="IPR052536">
    <property type="entry name" value="ABC-4_Integral_Memb_Prot"/>
</dbReference>
<dbReference type="InterPro" id="IPR027022">
    <property type="entry name" value="ABC_permease_BceB-typ"/>
</dbReference>
<keyword evidence="6" id="KW-0813">Transport</keyword>
<feature type="transmembrane region" description="Helical" evidence="6">
    <location>
        <begin position="287"/>
        <end position="312"/>
    </location>
</feature>
<feature type="transmembrane region" description="Helical" evidence="6">
    <location>
        <begin position="594"/>
        <end position="621"/>
    </location>
</feature>
<feature type="transmembrane region" description="Helical" evidence="6">
    <location>
        <begin position="204"/>
        <end position="221"/>
    </location>
</feature>
<evidence type="ECO:0000256" key="3">
    <source>
        <dbReference type="ARBA" id="ARBA00022692"/>
    </source>
</evidence>
<evidence type="ECO:0000313" key="9">
    <source>
        <dbReference type="Proteomes" id="UP000179284"/>
    </source>
</evidence>
<name>A0A1D9P3Y3_9FIRM</name>
<feature type="domain" description="ABC3 transporter permease C-terminal" evidence="7">
    <location>
        <begin position="62"/>
        <end position="170"/>
    </location>
</feature>
<dbReference type="AlphaFoldDB" id="A0A1D9P3Y3"/>
<accession>A0A1D9P3Y3</accession>
<feature type="transmembrane region" description="Helical" evidence="6">
    <location>
        <begin position="536"/>
        <end position="558"/>
    </location>
</feature>
<feature type="transmembrane region" description="Helical" evidence="6">
    <location>
        <begin position="154"/>
        <end position="172"/>
    </location>
</feature>
<dbReference type="Pfam" id="PF02687">
    <property type="entry name" value="FtsX"/>
    <property type="match status" value="1"/>
</dbReference>
<dbReference type="PANTHER" id="PTHR46795:SF3">
    <property type="entry name" value="ABC TRANSPORTER PERMEASE"/>
    <property type="match status" value="1"/>
</dbReference>
<dbReference type="InterPro" id="IPR003838">
    <property type="entry name" value="ABC3_permease_C"/>
</dbReference>
<dbReference type="EMBL" id="CP017831">
    <property type="protein sequence ID" value="AOZ97044.1"/>
    <property type="molecule type" value="Genomic_DNA"/>
</dbReference>
<evidence type="ECO:0000256" key="5">
    <source>
        <dbReference type="ARBA" id="ARBA00023136"/>
    </source>
</evidence>
<keyword evidence="3 6" id="KW-0812">Transmembrane</keyword>
<evidence type="ECO:0000256" key="1">
    <source>
        <dbReference type="ARBA" id="ARBA00004651"/>
    </source>
</evidence>
<keyword evidence="2 6" id="KW-1003">Cell membrane</keyword>
<feature type="transmembrane region" description="Helical" evidence="6">
    <location>
        <begin position="112"/>
        <end position="134"/>
    </location>
</feature>
<comment type="similarity">
    <text evidence="6">Belongs to the ABC-4 integral membrane protein family.</text>
</comment>
<dbReference type="PANTHER" id="PTHR46795">
    <property type="entry name" value="ABC TRANSPORTER PERMEASE-RELATED-RELATED"/>
    <property type="match status" value="1"/>
</dbReference>
<feature type="transmembrane region" description="Helical" evidence="6">
    <location>
        <begin position="266"/>
        <end position="281"/>
    </location>
</feature>
<dbReference type="PIRSF" id="PIRSF018968">
    <property type="entry name" value="ABC_permease_BceB"/>
    <property type="match status" value="1"/>
</dbReference>
<dbReference type="RefSeq" id="WP_071176689.1">
    <property type="nucleotide sequence ID" value="NZ_CP017831.1"/>
</dbReference>
<keyword evidence="9" id="KW-1185">Reference proteome</keyword>
<feature type="transmembrane region" description="Helical" evidence="6">
    <location>
        <begin position="59"/>
        <end position="78"/>
    </location>
</feature>
<reference evidence="9" key="1">
    <citation type="submission" date="2016-10" db="EMBL/GenBank/DDBJ databases">
        <title>The complete genome sequence of the rumen bacterium Butyrivibrio hungatei MB2003.</title>
        <authorList>
            <person name="Palevich N."/>
            <person name="Kelly W.J."/>
            <person name="Leahy S.C."/>
            <person name="Altermann E."/>
            <person name="Rakonjac J."/>
            <person name="Attwood G.T."/>
        </authorList>
    </citation>
    <scope>NUCLEOTIDE SEQUENCE [LARGE SCALE GENOMIC DNA]</scope>
    <source>
        <strain evidence="9">MB2003</strain>
    </source>
</reference>
<sequence>MKNLFWAKVAFKNIYENKKFHLANLVVDIFTVITLYLYFFVATNEGLKTVKGYETLKVILYFGAAFLTIVTYLFKTYTGRILLKRRKKELGLYEVWGLGTKEIACIMGFENIYMYLLSVTTGLLLGMLLQRAIYETLFKMMKCSSNYESGFNSFSLLITMLITLVINLILYIKNLAVIKGQNAIALLTKGNTNQVIRKIKALDVVKGFAGVALIAGAYAYVNNNEDFINSISTILVAIGVLFVGSYFVISSFVVMIEFALKSKKSIYYKNPFFITIAKLIAKTKNNAMSLAVINILFTCVVLGTSSTAALYLGTERQAAAAFNVDGEINTTVRENKELVADIVKEAAKEAGTEVELIRTFDRYAFQTVFDEEKGSFDNNNAVTKDLPELVEIITLDDYNKYENKNLTLEDDEVFFIGEEDFETRDYDELDYYGKKLKVKEVLEGPLFARTDNIKYAYEYTIIVKDYETMEECREYMVSLGNDREIHHWINYTTSGNLDEKTRFDEILGEKLINTPTVEYFDSNATQRRTRYARNAIFLFIGIFISIIFVMYMIFIMYYKQIQEAVDDVEDVRIMKKVGMVEKEIKQGIRIENRILFFIPIVMAFCHVLACFGLICSVLKLFMLTDMKFAALCIFAFSMFILLVYLLMYAGANKVYTNIVLNEHN</sequence>
<feature type="transmembrane region" description="Helical" evidence="6">
    <location>
        <begin position="628"/>
        <end position="651"/>
    </location>
</feature>
<evidence type="ECO:0000256" key="6">
    <source>
        <dbReference type="PIRNR" id="PIRNR018968"/>
    </source>
</evidence>
<evidence type="ECO:0000259" key="7">
    <source>
        <dbReference type="Pfam" id="PF02687"/>
    </source>
</evidence>
<keyword evidence="5 6" id="KW-0472">Membrane</keyword>
<evidence type="ECO:0000256" key="2">
    <source>
        <dbReference type="ARBA" id="ARBA00022475"/>
    </source>
</evidence>
<organism evidence="8 9">
    <name type="scientific">Butyrivibrio hungatei</name>
    <dbReference type="NCBI Taxonomy" id="185008"/>
    <lineage>
        <taxon>Bacteria</taxon>
        <taxon>Bacillati</taxon>
        <taxon>Bacillota</taxon>
        <taxon>Clostridia</taxon>
        <taxon>Lachnospirales</taxon>
        <taxon>Lachnospiraceae</taxon>
        <taxon>Butyrivibrio</taxon>
    </lineage>
</organism>
<dbReference type="KEGG" id="bhu:bhn_I2011"/>
<dbReference type="GO" id="GO:0055085">
    <property type="term" value="P:transmembrane transport"/>
    <property type="evidence" value="ECO:0007669"/>
    <property type="project" value="UniProtKB-UniRule"/>
</dbReference>
<dbReference type="Proteomes" id="UP000179284">
    <property type="component" value="Chromosome I"/>
</dbReference>
<gene>
    <name evidence="8" type="ORF">bhn_I2011</name>
</gene>
<protein>
    <submittedName>
        <fullName evidence="8">FtsX-like permease family</fullName>
    </submittedName>
</protein>
<feature type="transmembrane region" description="Helical" evidence="6">
    <location>
        <begin position="227"/>
        <end position="254"/>
    </location>
</feature>
<comment type="subcellular location">
    <subcellularLocation>
        <location evidence="1 6">Cell membrane</location>
        <topology evidence="1 6">Multi-pass membrane protein</topology>
    </subcellularLocation>
</comment>
<dbReference type="GO" id="GO:0005886">
    <property type="term" value="C:plasma membrane"/>
    <property type="evidence" value="ECO:0007669"/>
    <property type="project" value="UniProtKB-SubCell"/>
</dbReference>
<keyword evidence="4 6" id="KW-1133">Transmembrane helix</keyword>
<evidence type="ECO:0000256" key="4">
    <source>
        <dbReference type="ARBA" id="ARBA00022989"/>
    </source>
</evidence>
<proteinExistence type="inferred from homology"/>